<evidence type="ECO:0000313" key="8">
    <source>
        <dbReference type="EMBL" id="CAG5112100.1"/>
    </source>
</evidence>
<organism evidence="8 9">
    <name type="scientific">Oikopleura dioica</name>
    <name type="common">Tunicate</name>
    <dbReference type="NCBI Taxonomy" id="34765"/>
    <lineage>
        <taxon>Eukaryota</taxon>
        <taxon>Metazoa</taxon>
        <taxon>Chordata</taxon>
        <taxon>Tunicata</taxon>
        <taxon>Appendicularia</taxon>
        <taxon>Copelata</taxon>
        <taxon>Oikopleuridae</taxon>
        <taxon>Oikopleura</taxon>
    </lineage>
</organism>
<evidence type="ECO:0000313" key="9">
    <source>
        <dbReference type="Proteomes" id="UP001158576"/>
    </source>
</evidence>
<keyword evidence="2" id="KW-1003">Cell membrane</keyword>
<reference evidence="8 9" key="1">
    <citation type="submission" date="2021-04" db="EMBL/GenBank/DDBJ databases">
        <authorList>
            <person name="Bliznina A."/>
        </authorList>
    </citation>
    <scope>NUCLEOTIDE SEQUENCE [LARGE SCALE GENOMIC DNA]</scope>
</reference>
<evidence type="ECO:0000259" key="7">
    <source>
        <dbReference type="Pfam" id="PF00029"/>
    </source>
</evidence>
<evidence type="ECO:0000256" key="5">
    <source>
        <dbReference type="ARBA" id="ARBA00023136"/>
    </source>
</evidence>
<keyword evidence="4 6" id="KW-1133">Transmembrane helix</keyword>
<dbReference type="Proteomes" id="UP001158576">
    <property type="component" value="Chromosome 2"/>
</dbReference>
<dbReference type="InterPro" id="IPR013092">
    <property type="entry name" value="Connexin_N"/>
</dbReference>
<feature type="transmembrane region" description="Helical" evidence="6">
    <location>
        <begin position="217"/>
        <end position="239"/>
    </location>
</feature>
<evidence type="ECO:0000256" key="3">
    <source>
        <dbReference type="ARBA" id="ARBA00022692"/>
    </source>
</evidence>
<name>A0ABN7T2Q2_OIKDI</name>
<proteinExistence type="predicted"/>
<gene>
    <name evidence="8" type="ORF">OKIOD_LOCUS15119</name>
</gene>
<dbReference type="Gene3D" id="1.20.1440.80">
    <property type="entry name" value="Gap junction channel protein cysteine-rich domain"/>
    <property type="match status" value="1"/>
</dbReference>
<keyword evidence="9" id="KW-1185">Reference proteome</keyword>
<dbReference type="PANTHER" id="PTHR11984">
    <property type="entry name" value="CONNEXIN"/>
    <property type="match status" value="1"/>
</dbReference>
<sequence>MNDLRKKIEQTTQFNSVFGQIWNYTNFIARLLPISLTRELFGDEALNFATPTSGYTGARNFCFNKFQPINFQRFFTMQILAISLPRLLYYGYAMQLTAKLRAKKADEKYTKPIKERVVRIDNRAETVPYKTSMIVCNIISGIVSVVIEMVFLYLLYKILDNQHNHEPMPFHKKMRPPHEYHCTATPEEVKSFMDTYPVPKGDGIKFTVPRSYEKGFMFAYLSIMTIVSIVFFILDVITISLKETTRKSRTAISKVLRPT</sequence>
<keyword evidence="3 6" id="KW-0812">Transmembrane</keyword>
<protein>
    <submittedName>
        <fullName evidence="8">Oidioi.mRNA.OKI2018_I69.chr2.g6354.t1.cds</fullName>
    </submittedName>
</protein>
<dbReference type="InterPro" id="IPR038359">
    <property type="entry name" value="Connexin_N_sf"/>
</dbReference>
<evidence type="ECO:0000256" key="1">
    <source>
        <dbReference type="ARBA" id="ARBA00004651"/>
    </source>
</evidence>
<accession>A0ABN7T2Q2</accession>
<dbReference type="EMBL" id="OU015567">
    <property type="protein sequence ID" value="CAG5112100.1"/>
    <property type="molecule type" value="Genomic_DNA"/>
</dbReference>
<evidence type="ECO:0000256" key="6">
    <source>
        <dbReference type="SAM" id="Phobius"/>
    </source>
</evidence>
<keyword evidence="5 6" id="KW-0472">Membrane</keyword>
<evidence type="ECO:0000256" key="4">
    <source>
        <dbReference type="ARBA" id="ARBA00022989"/>
    </source>
</evidence>
<feature type="domain" description="Connexin N-terminal" evidence="7">
    <location>
        <begin position="4"/>
        <end position="161"/>
    </location>
</feature>
<comment type="subcellular location">
    <subcellularLocation>
        <location evidence="1">Cell membrane</location>
        <topology evidence="1">Multi-pass membrane protein</topology>
    </subcellularLocation>
</comment>
<dbReference type="PRINTS" id="PR00206">
    <property type="entry name" value="CONNEXIN"/>
</dbReference>
<dbReference type="InterPro" id="IPR000500">
    <property type="entry name" value="Connexin"/>
</dbReference>
<feature type="transmembrane region" description="Helical" evidence="6">
    <location>
        <begin position="133"/>
        <end position="156"/>
    </location>
</feature>
<dbReference type="PANTHER" id="PTHR11984:SF53">
    <property type="entry name" value="GAP JUNCTION PROTEIN"/>
    <property type="match status" value="1"/>
</dbReference>
<dbReference type="Pfam" id="PF00029">
    <property type="entry name" value="Connexin"/>
    <property type="match status" value="1"/>
</dbReference>
<evidence type="ECO:0000256" key="2">
    <source>
        <dbReference type="ARBA" id="ARBA00022475"/>
    </source>
</evidence>